<organism evidence="1 2">
    <name type="scientific">Trifolium pratense</name>
    <name type="common">Red clover</name>
    <dbReference type="NCBI Taxonomy" id="57577"/>
    <lineage>
        <taxon>Eukaryota</taxon>
        <taxon>Viridiplantae</taxon>
        <taxon>Streptophyta</taxon>
        <taxon>Embryophyta</taxon>
        <taxon>Tracheophyta</taxon>
        <taxon>Spermatophyta</taxon>
        <taxon>Magnoliopsida</taxon>
        <taxon>eudicotyledons</taxon>
        <taxon>Gunneridae</taxon>
        <taxon>Pentapetalae</taxon>
        <taxon>rosids</taxon>
        <taxon>fabids</taxon>
        <taxon>Fabales</taxon>
        <taxon>Fabaceae</taxon>
        <taxon>Papilionoideae</taxon>
        <taxon>50 kb inversion clade</taxon>
        <taxon>NPAAA clade</taxon>
        <taxon>Hologalegina</taxon>
        <taxon>IRL clade</taxon>
        <taxon>Trifolieae</taxon>
        <taxon>Trifolium</taxon>
    </lineage>
</organism>
<reference evidence="1 2" key="1">
    <citation type="journal article" date="2014" name="Am. J. Bot.">
        <title>Genome assembly and annotation for red clover (Trifolium pratense; Fabaceae).</title>
        <authorList>
            <person name="Istvanek J."/>
            <person name="Jaros M."/>
            <person name="Krenek A."/>
            <person name="Repkova J."/>
        </authorList>
    </citation>
    <scope>NUCLEOTIDE SEQUENCE [LARGE SCALE GENOMIC DNA]</scope>
    <source>
        <strain evidence="2">cv. Tatra</strain>
        <tissue evidence="1">Young leaves</tissue>
    </source>
</reference>
<gene>
    <name evidence="1" type="ORF">L195_g061724</name>
</gene>
<dbReference type="AlphaFoldDB" id="A0A2K3KBG8"/>
<reference evidence="1 2" key="2">
    <citation type="journal article" date="2017" name="Front. Plant Sci.">
        <title>Gene Classification and Mining of Molecular Markers Useful in Red Clover (Trifolium pratense) Breeding.</title>
        <authorList>
            <person name="Istvanek J."/>
            <person name="Dluhosova J."/>
            <person name="Dluhos P."/>
            <person name="Patkova L."/>
            <person name="Nedelnik J."/>
            <person name="Repkova J."/>
        </authorList>
    </citation>
    <scope>NUCLEOTIDE SEQUENCE [LARGE SCALE GENOMIC DNA]</scope>
    <source>
        <strain evidence="2">cv. Tatra</strain>
        <tissue evidence="1">Young leaves</tissue>
    </source>
</reference>
<name>A0A2K3KBG8_TRIPR</name>
<proteinExistence type="predicted"/>
<evidence type="ECO:0000313" key="2">
    <source>
        <dbReference type="Proteomes" id="UP000236291"/>
    </source>
</evidence>
<feature type="non-terminal residue" evidence="1">
    <location>
        <position position="48"/>
    </location>
</feature>
<accession>A0A2K3KBG8</accession>
<sequence length="48" mass="5340">MKAGRLMHELREFVDSKGKVGSCEIEVLQCSNDLSVESRVCSSRAIIK</sequence>
<dbReference type="Proteomes" id="UP000236291">
    <property type="component" value="Unassembled WGS sequence"/>
</dbReference>
<dbReference type="EMBL" id="ASHM01156937">
    <property type="protein sequence ID" value="PNX63626.1"/>
    <property type="molecule type" value="Genomic_DNA"/>
</dbReference>
<evidence type="ECO:0000313" key="1">
    <source>
        <dbReference type="EMBL" id="PNX63626.1"/>
    </source>
</evidence>
<comment type="caution">
    <text evidence="1">The sequence shown here is derived from an EMBL/GenBank/DDBJ whole genome shotgun (WGS) entry which is preliminary data.</text>
</comment>
<protein>
    <submittedName>
        <fullName evidence="1">Uncharacterized protein</fullName>
    </submittedName>
</protein>